<sequence length="182" mass="20872">MEPKWRRPGLLWIDWATLMFGVWLSLLFASLLDRHQFVGVMLGMPVAVLVRVAGYLVLRLFLPLFLKRLWPPVPARPPPAAAESQINYQRPPRLLRPLLALARGQDGWVQFRLRFDREGRVRDYLIEDQSPPGVFDRAMKPALRWTRLPAQSDGPALRQARGLFIFADSRKPPSWAEAEPAA</sequence>
<feature type="transmembrane region" description="Helical" evidence="1">
    <location>
        <begin position="37"/>
        <end position="58"/>
    </location>
</feature>
<proteinExistence type="predicted"/>
<comment type="caution">
    <text evidence="3">The sequence shown here is derived from an EMBL/GenBank/DDBJ whole genome shotgun (WGS) entry which is preliminary data.</text>
</comment>
<keyword evidence="1" id="KW-0472">Membrane</keyword>
<accession>A0ABU0ISZ4</accession>
<evidence type="ECO:0000313" key="4">
    <source>
        <dbReference type="Proteomes" id="UP001228905"/>
    </source>
</evidence>
<dbReference type="InterPro" id="IPR037682">
    <property type="entry name" value="TonB_C"/>
</dbReference>
<evidence type="ECO:0000313" key="3">
    <source>
        <dbReference type="EMBL" id="MDQ0465132.1"/>
    </source>
</evidence>
<evidence type="ECO:0000259" key="2">
    <source>
        <dbReference type="PROSITE" id="PS52015"/>
    </source>
</evidence>
<gene>
    <name evidence="3" type="ORF">QO010_002916</name>
</gene>
<name>A0ABU0ISZ4_9CAUL</name>
<dbReference type="SUPFAM" id="SSF74653">
    <property type="entry name" value="TolA/TonB C-terminal domain"/>
    <property type="match status" value="1"/>
</dbReference>
<organism evidence="3 4">
    <name type="scientific">Caulobacter ginsengisoli</name>
    <dbReference type="NCBI Taxonomy" id="400775"/>
    <lineage>
        <taxon>Bacteria</taxon>
        <taxon>Pseudomonadati</taxon>
        <taxon>Pseudomonadota</taxon>
        <taxon>Alphaproteobacteria</taxon>
        <taxon>Caulobacterales</taxon>
        <taxon>Caulobacteraceae</taxon>
        <taxon>Caulobacter</taxon>
    </lineage>
</organism>
<feature type="transmembrane region" description="Helical" evidence="1">
    <location>
        <begin position="12"/>
        <end position="31"/>
    </location>
</feature>
<dbReference type="Proteomes" id="UP001228905">
    <property type="component" value="Unassembled WGS sequence"/>
</dbReference>
<keyword evidence="1" id="KW-0812">Transmembrane</keyword>
<evidence type="ECO:0000256" key="1">
    <source>
        <dbReference type="SAM" id="Phobius"/>
    </source>
</evidence>
<dbReference type="Gene3D" id="3.30.2420.10">
    <property type="entry name" value="TonB"/>
    <property type="match status" value="1"/>
</dbReference>
<dbReference type="EMBL" id="JAUSVS010000005">
    <property type="protein sequence ID" value="MDQ0465132.1"/>
    <property type="molecule type" value="Genomic_DNA"/>
</dbReference>
<keyword evidence="1" id="KW-1133">Transmembrane helix</keyword>
<dbReference type="PROSITE" id="PS52015">
    <property type="entry name" value="TONB_CTD"/>
    <property type="match status" value="1"/>
</dbReference>
<keyword evidence="4" id="KW-1185">Reference proteome</keyword>
<dbReference type="RefSeq" id="WP_307350272.1">
    <property type="nucleotide sequence ID" value="NZ_JAUSVS010000005.1"/>
</dbReference>
<protein>
    <recommendedName>
        <fullName evidence="2">TonB C-terminal domain-containing protein</fullName>
    </recommendedName>
</protein>
<reference evidence="3 4" key="1">
    <citation type="submission" date="2023-07" db="EMBL/GenBank/DDBJ databases">
        <title>Genomic Encyclopedia of Type Strains, Phase IV (KMG-IV): sequencing the most valuable type-strain genomes for metagenomic binning, comparative biology and taxonomic classification.</title>
        <authorList>
            <person name="Goeker M."/>
        </authorList>
    </citation>
    <scope>NUCLEOTIDE SEQUENCE [LARGE SCALE GENOMIC DNA]</scope>
    <source>
        <strain evidence="3 4">DSM 18695</strain>
    </source>
</reference>
<feature type="domain" description="TonB C-terminal" evidence="2">
    <location>
        <begin position="81"/>
        <end position="175"/>
    </location>
</feature>